<evidence type="ECO:0000256" key="1">
    <source>
        <dbReference type="SAM" id="MobiDB-lite"/>
    </source>
</evidence>
<feature type="compositionally biased region" description="Basic and acidic residues" evidence="1">
    <location>
        <begin position="1769"/>
        <end position="1780"/>
    </location>
</feature>
<feature type="compositionally biased region" description="Polar residues" evidence="1">
    <location>
        <begin position="1391"/>
        <end position="1401"/>
    </location>
</feature>
<dbReference type="GO" id="GO:0005737">
    <property type="term" value="C:cytoplasm"/>
    <property type="evidence" value="ECO:0007669"/>
    <property type="project" value="TreeGrafter"/>
</dbReference>
<feature type="region of interest" description="Disordered" evidence="1">
    <location>
        <begin position="1190"/>
        <end position="1212"/>
    </location>
</feature>
<dbReference type="Proteomes" id="UP001178508">
    <property type="component" value="Chromosome 18"/>
</dbReference>
<evidence type="ECO:0000313" key="2">
    <source>
        <dbReference type="EMBL" id="CAJ1078934.1"/>
    </source>
</evidence>
<feature type="compositionally biased region" description="Pro residues" evidence="1">
    <location>
        <begin position="1084"/>
        <end position="1099"/>
    </location>
</feature>
<feature type="compositionally biased region" description="Low complexity" evidence="1">
    <location>
        <begin position="1306"/>
        <end position="1320"/>
    </location>
</feature>
<feature type="compositionally biased region" description="Basic and acidic residues" evidence="1">
    <location>
        <begin position="1199"/>
        <end position="1210"/>
    </location>
</feature>
<feature type="region of interest" description="Disordered" evidence="1">
    <location>
        <begin position="1544"/>
        <end position="1573"/>
    </location>
</feature>
<sequence>MGEEGYRHRCWSPTLSWEVSGQSATSVAMDACARIRGVPLRTRASVRKETVRDTGAQCVKSLFRNRKELCSVGLELPTRDATRLTEIHFVCLPGQCEGEDVTQQALSSLPAGLCELLRSLHVHGLKNDEVLLLRDFRRLTEHKDAGPQCWLKAVCVLRHNPSAGVYPQAAVASLVGLLGCYMAGVRYALELQALQRGTAEPSQPEEDDTNQSVSSIEDDFVTALEHLEEDDTGDNPSAASYRHYKKRDVASQTIPAHKRKKELSGSRIIIGSSSQKKNSAKHKSGPDVSVTVQTSTSGVESQWTYCSPGARLPSPLDHVSESEESDCSSPSPIIFLDEVGYQKSMLAKLDIPQVPGGPRERVEDSDSEVSEFFDSFDQFDDLDELSSESCTLALPLDAISAPTTQKKSDPSSTGPTCKYVSRGCSTKGMNPHRFDQPTLPANVKKPTPLKPGSPYSPHSEVPDSPRPMQTPSDENGGPLFSPVSSSAFSPLVDSSGPLEYFWKTDDDGQDTSELRKPQDLCSLYKTYSDFASSLSKEILGSVCGYQSAVDINDNKNLSCVCHKEFQNPSGYVMKLSEIQETVTVAKLQKTSQSLKDGIQRFATDLVEMSLGSALRDLQKGVSSCTTTLCHLAARLTSSVFQMAFHEIGMRRAYVLKERAINGLANFLVGEAVSEALKEFLTVKKQIFHNTVTRFAADLAEELVFEGIMEVCQFSHPSTPRTPSDWCFDQGQEEEEEEEEEVVSSYASDLSESVIQEAFIELSQADVAFTSQAAISVSQDNICYVSAENTSTHTCSTFANQQVLSSSSAAAAPGTSGEDASCTVKKALFTVSGMASCIPVPQAGQALNHLQDPEETKQSGNTRVITSASNTLTSTQTHLYSHGTQTPIPPGDPSQGKSPFQNFSGNMVDMIVTEACELITSSKVKKSFGDCADFFTKTIGSRQDSLSKQENSSYEAPDSPSKQGAARESFRYDCREAGFVRKGVPVEQAADLPHISFQNPRSRGVSEAHPVLMDTLDVPGAETAGQMRVSAPADDSTSSPGQKSGGTPGTPPSTPQQPNEVSKEKQIKQFSKKLKTKLAKEFSPATPPPTPHYQPEPGPGPKDTSPEADKAEFMLKLMRSLSEEAGGNEEEEEEEAAEEGGAVSNRCATDAGRGRHELNQVTARRMSNKEALHYAERLACHIVSMATEMDTLGGAEEEDSTSRGGERRRDSVAQFSEQTLNTLWVYAGEVAGEVISDVKRMVSTAQQCPYHRTLRRRSFDRSNSDCSHHHHHLPPPGADQSRDSRMSRLAEQWSSDLIASVSRPPKSTSSTMSSSSSGMSSEYPSCESVTDEYAGYLIRVLKKEGGSRELVLDQYASRLAYRSIKLGLAHASRKVKQRSSINRLQSSQSLPDEWKTSISDTSSVKDKVESVRPSGEDPQCRCRTPKEKSQRDYTDLVHFAESLAYNITCDVTRKLHRSSVRLPKSLTDSCLYKKSKLDDMAEDLIRNSFSCPLLSKEGKSRHYHSTGSLYDGGYRGRVMQVIEHYARKIVDDTLQMSMASVGYASRETQKTQGHDRHSHTQRLSEGPALGQPSGERTCRYCQIQECLYCTKPCRHHHQPVTQRRKRASECQGRAERASGLEIPKIHIDLDHKAAFAEEMVTMAMETAKRELSNTSLNADSGIGHDGASYAESLTAEIMTSALSNVCQTTSSSFPGRETTESSVSQQLSVGDDSLGSWSNLSFEDEHLDDNSSFLHLSDSNGNSSSWSSLGLEGEACEERMSFSPSDSDNTEDKEAEVKEESSGTLCVDRTQLQAPRTALVIVNSDFLSPQHMTPDPQLRSMLQWVAASMADIPLIQLSPDRELQQLPAVVQRLRERKWRVGELLHTLLRYCEDNQMHSQSREEAPQAGREPHRAPLFQWLLEHA</sequence>
<dbReference type="GO" id="GO:0051018">
    <property type="term" value="F:protein kinase A binding"/>
    <property type="evidence" value="ECO:0007669"/>
    <property type="project" value="TreeGrafter"/>
</dbReference>
<feature type="compositionally biased region" description="Basic and acidic residues" evidence="1">
    <location>
        <begin position="1402"/>
        <end position="1425"/>
    </location>
</feature>
<dbReference type="GO" id="GO:0008104">
    <property type="term" value="P:intracellular protein localization"/>
    <property type="evidence" value="ECO:0007669"/>
    <property type="project" value="TreeGrafter"/>
</dbReference>
<name>A0AAV1H0W1_XYRNO</name>
<evidence type="ECO:0000313" key="3">
    <source>
        <dbReference type="Proteomes" id="UP001178508"/>
    </source>
</evidence>
<feature type="region of interest" description="Disordered" evidence="1">
    <location>
        <begin position="1027"/>
        <end position="1106"/>
    </location>
</feature>
<proteinExistence type="predicted"/>
<accession>A0AAV1H0W1</accession>
<gene>
    <name evidence="2" type="ORF">XNOV1_A025660</name>
</gene>
<feature type="region of interest" description="Disordered" evidence="1">
    <location>
        <begin position="1258"/>
        <end position="1324"/>
    </location>
</feature>
<feature type="region of interest" description="Disordered" evidence="1">
    <location>
        <begin position="1122"/>
        <end position="1150"/>
    </location>
</feature>
<feature type="region of interest" description="Disordered" evidence="1">
    <location>
        <begin position="428"/>
        <end position="486"/>
    </location>
</feature>
<reference evidence="2" key="1">
    <citation type="submission" date="2023-08" db="EMBL/GenBank/DDBJ databases">
        <authorList>
            <person name="Alioto T."/>
            <person name="Alioto T."/>
            <person name="Gomez Garrido J."/>
        </authorList>
    </citation>
    <scope>NUCLEOTIDE SEQUENCE</scope>
</reference>
<keyword evidence="3" id="KW-1185">Reference proteome</keyword>
<feature type="region of interest" description="Disordered" evidence="1">
    <location>
        <begin position="1756"/>
        <end position="1781"/>
    </location>
</feature>
<feature type="region of interest" description="Disordered" evidence="1">
    <location>
        <begin position="1686"/>
        <end position="1708"/>
    </location>
</feature>
<feature type="compositionally biased region" description="Acidic residues" evidence="1">
    <location>
        <begin position="1125"/>
        <end position="1137"/>
    </location>
</feature>
<dbReference type="InterPro" id="IPR008382">
    <property type="entry name" value="SPHK1-interactor_AKAP_110"/>
</dbReference>
<protein>
    <submittedName>
        <fullName evidence="2">A-kinase anchor protein 11 isoform X4</fullName>
    </submittedName>
</protein>
<feature type="region of interest" description="Disordered" evidence="1">
    <location>
        <begin position="226"/>
        <end position="294"/>
    </location>
</feature>
<dbReference type="PANTHER" id="PTHR10226">
    <property type="entry name" value="A KINASE ANCHOR PROTEIN"/>
    <property type="match status" value="1"/>
</dbReference>
<feature type="region of interest" description="Disordered" evidence="1">
    <location>
        <begin position="940"/>
        <end position="967"/>
    </location>
</feature>
<dbReference type="PANTHER" id="PTHR10226:SF3">
    <property type="entry name" value="A-KINASE ANCHOR PROTEIN 11"/>
    <property type="match status" value="1"/>
</dbReference>
<organism evidence="2 3">
    <name type="scientific">Xyrichtys novacula</name>
    <name type="common">Pearly razorfish</name>
    <name type="synonym">Hemipteronotus novacula</name>
    <dbReference type="NCBI Taxonomy" id="13765"/>
    <lineage>
        <taxon>Eukaryota</taxon>
        <taxon>Metazoa</taxon>
        <taxon>Chordata</taxon>
        <taxon>Craniata</taxon>
        <taxon>Vertebrata</taxon>
        <taxon>Euteleostomi</taxon>
        <taxon>Actinopterygii</taxon>
        <taxon>Neopterygii</taxon>
        <taxon>Teleostei</taxon>
        <taxon>Neoteleostei</taxon>
        <taxon>Acanthomorphata</taxon>
        <taxon>Eupercaria</taxon>
        <taxon>Labriformes</taxon>
        <taxon>Labridae</taxon>
        <taxon>Xyrichtys</taxon>
    </lineage>
</organism>
<dbReference type="EMBL" id="OY660881">
    <property type="protein sequence ID" value="CAJ1078934.1"/>
    <property type="molecule type" value="Genomic_DNA"/>
</dbReference>
<feature type="compositionally biased region" description="Polar residues" evidence="1">
    <location>
        <begin position="940"/>
        <end position="953"/>
    </location>
</feature>
<feature type="compositionally biased region" description="Low complexity" evidence="1">
    <location>
        <begin position="265"/>
        <end position="274"/>
    </location>
</feature>
<feature type="region of interest" description="Disordered" evidence="1">
    <location>
        <begin position="1391"/>
        <end position="1425"/>
    </location>
</feature>